<keyword evidence="3" id="KW-0238">DNA-binding</keyword>
<evidence type="ECO:0000256" key="2">
    <source>
        <dbReference type="ARBA" id="ARBA00023015"/>
    </source>
</evidence>
<name>A0A1S1PSF1_9ACTN</name>
<dbReference type="Proteomes" id="UP000179769">
    <property type="component" value="Unassembled WGS sequence"/>
</dbReference>
<evidence type="ECO:0000313" key="6">
    <source>
        <dbReference type="EMBL" id="OHV25688.1"/>
    </source>
</evidence>
<dbReference type="Gene3D" id="1.10.10.10">
    <property type="entry name" value="Winged helix-like DNA-binding domain superfamily/Winged helix DNA-binding domain"/>
    <property type="match status" value="1"/>
</dbReference>
<reference evidence="7" key="1">
    <citation type="submission" date="2016-07" db="EMBL/GenBank/DDBJ databases">
        <title>Frankia sp. NRRL B-16219 Genome sequencing.</title>
        <authorList>
            <person name="Ghodhbane-Gtari F."/>
            <person name="Swanson E."/>
            <person name="Gueddou A."/>
            <person name="Louati M."/>
            <person name="Nouioui I."/>
            <person name="Hezbri K."/>
            <person name="Abebe-Akele F."/>
            <person name="Simpson S."/>
            <person name="Morris K."/>
            <person name="Thomas K."/>
            <person name="Gtari M."/>
            <person name="Tisa L.S."/>
        </authorList>
    </citation>
    <scope>NUCLEOTIDE SEQUENCE [LARGE SCALE GENOMIC DNA]</scope>
    <source>
        <strain evidence="7">NRRL B-16219</strain>
    </source>
</reference>
<dbReference type="SUPFAM" id="SSF46785">
    <property type="entry name" value="Winged helix' DNA-binding domain"/>
    <property type="match status" value="1"/>
</dbReference>
<dbReference type="InterPro" id="IPR005119">
    <property type="entry name" value="LysR_subst-bd"/>
</dbReference>
<gene>
    <name evidence="6" type="ORF">BBK14_21915</name>
</gene>
<comment type="similarity">
    <text evidence="1">Belongs to the LysR transcriptional regulatory family.</text>
</comment>
<dbReference type="FunFam" id="1.10.10.10:FF:000001">
    <property type="entry name" value="LysR family transcriptional regulator"/>
    <property type="match status" value="1"/>
</dbReference>
<dbReference type="PRINTS" id="PR00039">
    <property type="entry name" value="HTHLYSR"/>
</dbReference>
<organism evidence="6 7">
    <name type="scientific">Parafrankia soli</name>
    <dbReference type="NCBI Taxonomy" id="2599596"/>
    <lineage>
        <taxon>Bacteria</taxon>
        <taxon>Bacillati</taxon>
        <taxon>Actinomycetota</taxon>
        <taxon>Actinomycetes</taxon>
        <taxon>Frankiales</taxon>
        <taxon>Frankiaceae</taxon>
        <taxon>Parafrankia</taxon>
    </lineage>
</organism>
<dbReference type="Pfam" id="PF03466">
    <property type="entry name" value="LysR_substrate"/>
    <property type="match status" value="1"/>
</dbReference>
<comment type="caution">
    <text evidence="6">The sequence shown here is derived from an EMBL/GenBank/DDBJ whole genome shotgun (WGS) entry which is preliminary data.</text>
</comment>
<dbReference type="AlphaFoldDB" id="A0A1S1PSF1"/>
<evidence type="ECO:0000256" key="3">
    <source>
        <dbReference type="ARBA" id="ARBA00023125"/>
    </source>
</evidence>
<dbReference type="InterPro" id="IPR000847">
    <property type="entry name" value="LysR_HTH_N"/>
</dbReference>
<dbReference type="EMBL" id="MAXA01000229">
    <property type="protein sequence ID" value="OHV25688.1"/>
    <property type="molecule type" value="Genomic_DNA"/>
</dbReference>
<dbReference type="OrthoDB" id="3181812at2"/>
<dbReference type="SUPFAM" id="SSF53850">
    <property type="entry name" value="Periplasmic binding protein-like II"/>
    <property type="match status" value="1"/>
</dbReference>
<dbReference type="RefSeq" id="WP_071065250.1">
    <property type="nucleotide sequence ID" value="NZ_MAXA01000229.1"/>
</dbReference>
<dbReference type="GO" id="GO:0032993">
    <property type="term" value="C:protein-DNA complex"/>
    <property type="evidence" value="ECO:0007669"/>
    <property type="project" value="TreeGrafter"/>
</dbReference>
<keyword evidence="7" id="KW-1185">Reference proteome</keyword>
<dbReference type="PROSITE" id="PS50931">
    <property type="entry name" value="HTH_LYSR"/>
    <property type="match status" value="1"/>
</dbReference>
<keyword evidence="4" id="KW-0804">Transcription</keyword>
<evidence type="ECO:0000256" key="1">
    <source>
        <dbReference type="ARBA" id="ARBA00009437"/>
    </source>
</evidence>
<proteinExistence type="inferred from homology"/>
<dbReference type="Pfam" id="PF00126">
    <property type="entry name" value="HTH_1"/>
    <property type="match status" value="1"/>
</dbReference>
<sequence>MELRHLEYFVAVAEELSFTRASRRLHVVQSGVSSAIQVLERELGAALFDRDRHRVILTEAGRALLPEARATLAAARAAADAVAEAAAGLRGTLTIGTMLATGHVDVPGLLGRFHEAHPGVVVRLRTSPGGSAELGREVLSGALDLALLSIPGEAPPGLSLRLLVQEPLVVICSLSHPLASASGAAEEVTLAMLAGESFIDFPAGWGNRTVVDRAFAAAGLDRQVSFEVADIANFAGLVRNGLGVAFIPASVAATMDGVTRLALSPAPPSWGISVATASTRRLPAAARAFLAQLTASHCHQAER</sequence>
<dbReference type="InterPro" id="IPR036390">
    <property type="entry name" value="WH_DNA-bd_sf"/>
</dbReference>
<evidence type="ECO:0000256" key="4">
    <source>
        <dbReference type="ARBA" id="ARBA00023163"/>
    </source>
</evidence>
<dbReference type="Gene3D" id="3.40.190.290">
    <property type="match status" value="1"/>
</dbReference>
<protein>
    <recommendedName>
        <fullName evidence="5">HTH lysR-type domain-containing protein</fullName>
    </recommendedName>
</protein>
<dbReference type="GO" id="GO:0003700">
    <property type="term" value="F:DNA-binding transcription factor activity"/>
    <property type="evidence" value="ECO:0007669"/>
    <property type="project" value="InterPro"/>
</dbReference>
<accession>A0A1S1PSF1</accession>
<dbReference type="PANTHER" id="PTHR30346:SF30">
    <property type="entry name" value="SMALL NEUTRAL PROTEASE REGULATORY PROTEIN"/>
    <property type="match status" value="1"/>
</dbReference>
<dbReference type="PANTHER" id="PTHR30346">
    <property type="entry name" value="TRANSCRIPTIONAL DUAL REGULATOR HCAR-RELATED"/>
    <property type="match status" value="1"/>
</dbReference>
<evidence type="ECO:0000313" key="7">
    <source>
        <dbReference type="Proteomes" id="UP000179769"/>
    </source>
</evidence>
<dbReference type="GO" id="GO:0003677">
    <property type="term" value="F:DNA binding"/>
    <property type="evidence" value="ECO:0007669"/>
    <property type="project" value="UniProtKB-KW"/>
</dbReference>
<evidence type="ECO:0000259" key="5">
    <source>
        <dbReference type="PROSITE" id="PS50931"/>
    </source>
</evidence>
<dbReference type="InterPro" id="IPR036388">
    <property type="entry name" value="WH-like_DNA-bd_sf"/>
</dbReference>
<dbReference type="CDD" id="cd08436">
    <property type="entry name" value="PBP2_LTTR_like_3"/>
    <property type="match status" value="1"/>
</dbReference>
<keyword evidence="2" id="KW-0805">Transcription regulation</keyword>
<feature type="domain" description="HTH lysR-type" evidence="5">
    <location>
        <begin position="1"/>
        <end position="58"/>
    </location>
</feature>